<keyword evidence="3" id="KW-1185">Reference proteome</keyword>
<reference evidence="3" key="1">
    <citation type="journal article" date="2020" name="Int. J. Syst. Evol. Microbiol.">
        <title>Capnocytophaga felis sp. nov. isolated from the feline oral cavity.</title>
        <authorList>
            <person name="Suzuki M."/>
            <person name="Umeda K."/>
            <person name="Kimura M."/>
            <person name="Imaoka K."/>
            <person name="Morikawa S."/>
            <person name="Maeda K."/>
        </authorList>
    </citation>
    <scope>NUCLEOTIDE SEQUENCE [LARGE SCALE GENOMIC DNA]</scope>
    <source>
        <strain evidence="3">KC07070</strain>
    </source>
</reference>
<organism evidence="2 3">
    <name type="scientific">Capnocytophaga felis</name>
    <dbReference type="NCBI Taxonomy" id="2267611"/>
    <lineage>
        <taxon>Bacteria</taxon>
        <taxon>Pseudomonadati</taxon>
        <taxon>Bacteroidota</taxon>
        <taxon>Flavobacteriia</taxon>
        <taxon>Flavobacteriales</taxon>
        <taxon>Flavobacteriaceae</taxon>
        <taxon>Capnocytophaga</taxon>
    </lineage>
</organism>
<dbReference type="Proteomes" id="UP000398217">
    <property type="component" value="Unassembled WGS sequence"/>
</dbReference>
<dbReference type="Gene3D" id="2.60.120.260">
    <property type="entry name" value="Galactose-binding domain-like"/>
    <property type="match status" value="1"/>
</dbReference>
<dbReference type="InterPro" id="IPR013728">
    <property type="entry name" value="BT_3987-like_N"/>
</dbReference>
<dbReference type="PROSITE" id="PS50022">
    <property type="entry name" value="FA58C_3"/>
    <property type="match status" value="1"/>
</dbReference>
<name>A0A5M4B9X9_9FLAO</name>
<feature type="domain" description="F5/8 type C" evidence="1">
    <location>
        <begin position="332"/>
        <end position="388"/>
    </location>
</feature>
<evidence type="ECO:0000313" key="2">
    <source>
        <dbReference type="EMBL" id="GET46359.1"/>
    </source>
</evidence>
<dbReference type="Gene3D" id="2.60.40.1740">
    <property type="entry name" value="hypothetical protein (bacova_03559)"/>
    <property type="match status" value="1"/>
</dbReference>
<evidence type="ECO:0000259" key="1">
    <source>
        <dbReference type="PROSITE" id="PS50022"/>
    </source>
</evidence>
<sequence>MNKNVYISSLFVLGLITLFSCEKRYDDLIPSQYDTILVFQEEGEQNVTLYSTGEDGEYDVTIFKSGNMPNASAQVKLKAMDATELEFYSQSIGRNYVALPSSTYQLGEEIITFSSSEKYKKSKVVFKTNEIKELLGGNTSNRNYILPLELVEANAKDSVNAEKKILLLKPRIVIPEVNYSSNGATVDISGTDVATYNFTLSLPFVSPWDFECEVVLPENGVLTSDQIFFENGNKLYFKKGRSVSETFSIKVAKIGDLVGKKALVPITIVSSSKSGVQLPENPFNLEVIYGGENNKITLTADMLSSNFPQLNPKDGDGLPALIDNDASTFYHSRWSPNAGDAPHYVMVNLKKSVNKIAFSYQNRNNTNGKIQDIKIWVSNNGNNDWKELTRISSGLPTAAASKYDSFTFVSEESFSYFLIEVHKTNSGTAPTFFSMAELAVYGK</sequence>
<accession>A0A5M4B9X9</accession>
<dbReference type="EMBL" id="BLBC01000009">
    <property type="protein sequence ID" value="GET46359.1"/>
    <property type="molecule type" value="Genomic_DNA"/>
</dbReference>
<gene>
    <name evidence="2" type="ORF">RCZ01_16610</name>
</gene>
<dbReference type="InterPro" id="IPR008979">
    <property type="entry name" value="Galactose-bd-like_sf"/>
</dbReference>
<protein>
    <submittedName>
        <fullName evidence="2">Carbohydrate-binding protein</fullName>
    </submittedName>
</protein>
<evidence type="ECO:0000313" key="3">
    <source>
        <dbReference type="Proteomes" id="UP000398217"/>
    </source>
</evidence>
<comment type="caution">
    <text evidence="2">The sequence shown here is derived from an EMBL/GenBank/DDBJ whole genome shotgun (WGS) entry which is preliminary data.</text>
</comment>
<dbReference type="RefSeq" id="WP_155284991.1">
    <property type="nucleotide sequence ID" value="NZ_BLBD01000003.1"/>
</dbReference>
<dbReference type="PROSITE" id="PS51257">
    <property type="entry name" value="PROKAR_LIPOPROTEIN"/>
    <property type="match status" value="1"/>
</dbReference>
<proteinExistence type="predicted"/>
<dbReference type="InterPro" id="IPR000421">
    <property type="entry name" value="FA58C"/>
</dbReference>
<dbReference type="SUPFAM" id="SSF49785">
    <property type="entry name" value="Galactose-binding domain-like"/>
    <property type="match status" value="1"/>
</dbReference>
<dbReference type="Pfam" id="PF08522">
    <property type="entry name" value="BT_3987-like_N"/>
    <property type="match status" value="1"/>
</dbReference>
<dbReference type="Pfam" id="PF00754">
    <property type="entry name" value="F5_F8_type_C"/>
    <property type="match status" value="1"/>
</dbReference>
<dbReference type="OrthoDB" id="1150543at2"/>
<dbReference type="AlphaFoldDB" id="A0A5M4B9X9"/>